<dbReference type="InterPro" id="IPR000210">
    <property type="entry name" value="BTB/POZ_dom"/>
</dbReference>
<evidence type="ECO:0000313" key="2">
    <source>
        <dbReference type="EMBL" id="KAF0689160.1"/>
    </source>
</evidence>
<dbReference type="OrthoDB" id="6077599at2759"/>
<dbReference type="SUPFAM" id="SSF54695">
    <property type="entry name" value="POZ domain"/>
    <property type="match status" value="1"/>
</dbReference>
<organism evidence="3 4">
    <name type="scientific">Aphanomyces stellatus</name>
    <dbReference type="NCBI Taxonomy" id="120398"/>
    <lineage>
        <taxon>Eukaryota</taxon>
        <taxon>Sar</taxon>
        <taxon>Stramenopiles</taxon>
        <taxon>Oomycota</taxon>
        <taxon>Saprolegniomycetes</taxon>
        <taxon>Saprolegniales</taxon>
        <taxon>Verrucalvaceae</taxon>
        <taxon>Aphanomyces</taxon>
    </lineage>
</organism>
<reference evidence="3 4" key="1">
    <citation type="submission" date="2019-03" db="EMBL/GenBank/DDBJ databases">
        <authorList>
            <person name="Gaulin E."/>
            <person name="Dumas B."/>
        </authorList>
    </citation>
    <scope>NUCLEOTIDE SEQUENCE [LARGE SCALE GENOMIC DNA]</scope>
    <source>
        <strain evidence="3">CBS 568.67</strain>
    </source>
</reference>
<gene>
    <name evidence="3" type="primary">Aste57867_19432</name>
    <name evidence="2" type="ORF">As57867_019368</name>
    <name evidence="3" type="ORF">ASTE57867_19432</name>
</gene>
<evidence type="ECO:0000259" key="1">
    <source>
        <dbReference type="PROSITE" id="PS50097"/>
    </source>
</evidence>
<feature type="domain" description="BTB" evidence="1">
    <location>
        <begin position="23"/>
        <end position="87"/>
    </location>
</feature>
<dbReference type="PROSITE" id="PS50097">
    <property type="entry name" value="BTB"/>
    <property type="match status" value="1"/>
</dbReference>
<accession>A0A485LEH6</accession>
<keyword evidence="4" id="KW-1185">Reference proteome</keyword>
<proteinExistence type="predicted"/>
<dbReference type="InterPro" id="IPR011333">
    <property type="entry name" value="SKP1/BTB/POZ_sf"/>
</dbReference>
<dbReference type="InterPro" id="IPR003131">
    <property type="entry name" value="T1-type_BTB"/>
</dbReference>
<dbReference type="EMBL" id="CAADRA010006541">
    <property type="protein sequence ID" value="VFT96146.1"/>
    <property type="molecule type" value="Genomic_DNA"/>
</dbReference>
<dbReference type="Pfam" id="PF02214">
    <property type="entry name" value="BTB_2"/>
    <property type="match status" value="1"/>
</dbReference>
<dbReference type="SUPFAM" id="SSF49899">
    <property type="entry name" value="Concanavalin A-like lectins/glucanases"/>
    <property type="match status" value="1"/>
</dbReference>
<dbReference type="AlphaFoldDB" id="A0A485LEH6"/>
<dbReference type="EMBL" id="VJMH01006520">
    <property type="protein sequence ID" value="KAF0689160.1"/>
    <property type="molecule type" value="Genomic_DNA"/>
</dbReference>
<dbReference type="Gene3D" id="2.60.120.920">
    <property type="match status" value="1"/>
</dbReference>
<dbReference type="InterPro" id="IPR043136">
    <property type="entry name" value="B30.2/SPRY_sf"/>
</dbReference>
<dbReference type="InterPro" id="IPR013320">
    <property type="entry name" value="ConA-like_dom_sf"/>
</dbReference>
<evidence type="ECO:0000313" key="3">
    <source>
        <dbReference type="EMBL" id="VFT96146.1"/>
    </source>
</evidence>
<dbReference type="Proteomes" id="UP000332933">
    <property type="component" value="Unassembled WGS sequence"/>
</dbReference>
<dbReference type="Gene3D" id="3.30.710.10">
    <property type="entry name" value="Potassium Channel Kv1.1, Chain A"/>
    <property type="match status" value="1"/>
</dbReference>
<dbReference type="GO" id="GO:0051260">
    <property type="term" value="P:protein homooligomerization"/>
    <property type="evidence" value="ECO:0007669"/>
    <property type="project" value="InterPro"/>
</dbReference>
<protein>
    <submittedName>
        <fullName evidence="3">Aste57867_19432 protein</fullName>
    </submittedName>
</protein>
<evidence type="ECO:0000313" key="4">
    <source>
        <dbReference type="Proteomes" id="UP000332933"/>
    </source>
</evidence>
<name>A0A485LEH6_9STRA</name>
<sequence>MNTALESAAARTRRWADSLNAREHVTLVVSGARFQVLRTTLTAARDSYFAFALAQGNDTDQLVLDLDPTHFHRILIFLRRGEFSFDGLDPWACRELRASLAFLNLDVPMSTKWAWMPTVNATGVSLTEGNTVLQTKGPSCGGVVMGDGAVTSFQLRLDDGALSGAFYIGFAPQDDSTLPINGANYPTQALPPRRGFYLRLYDGALVGPGDATHRTCAIKQRPGSLFGFILTVELRPDNSVHYQCSNVREHVVAFHVPDAHGPLYPTVCFRGCVTTVSIIT</sequence>
<reference evidence="2" key="2">
    <citation type="submission" date="2019-06" db="EMBL/GenBank/DDBJ databases">
        <title>Genomics analysis of Aphanomyces spp. identifies a new class of oomycete effector associated with host adaptation.</title>
        <authorList>
            <person name="Gaulin E."/>
        </authorList>
    </citation>
    <scope>NUCLEOTIDE SEQUENCE</scope>
    <source>
        <strain evidence="2">CBS 578.67</strain>
    </source>
</reference>